<dbReference type="InterPro" id="IPR036871">
    <property type="entry name" value="PX_dom_sf"/>
</dbReference>
<dbReference type="GO" id="GO:0035091">
    <property type="term" value="F:phosphatidylinositol binding"/>
    <property type="evidence" value="ECO:0007669"/>
    <property type="project" value="InterPro"/>
</dbReference>
<keyword evidence="2" id="KW-0677">Repeat</keyword>
<dbReference type="GO" id="GO:0016020">
    <property type="term" value="C:membrane"/>
    <property type="evidence" value="ECO:0007669"/>
    <property type="project" value="UniProtKB-ARBA"/>
</dbReference>
<keyword evidence="8" id="KW-1185">Reference proteome</keyword>
<feature type="compositionally biased region" description="Basic and acidic residues" evidence="5">
    <location>
        <begin position="118"/>
        <end position="129"/>
    </location>
</feature>
<dbReference type="InterPro" id="IPR025258">
    <property type="entry name" value="RH_dom"/>
</dbReference>
<keyword evidence="4" id="KW-0862">Zinc</keyword>
<evidence type="ECO:0000256" key="4">
    <source>
        <dbReference type="ARBA" id="ARBA00022833"/>
    </source>
</evidence>
<dbReference type="Pfam" id="PF13901">
    <property type="entry name" value="RH_dom"/>
    <property type="match status" value="1"/>
</dbReference>
<dbReference type="InterPro" id="IPR001683">
    <property type="entry name" value="PX_dom"/>
</dbReference>
<evidence type="ECO:0000256" key="5">
    <source>
        <dbReference type="SAM" id="MobiDB-lite"/>
    </source>
</evidence>
<dbReference type="AlphaFoldDB" id="A0A9D5HQP4"/>
<feature type="domain" description="PX" evidence="6">
    <location>
        <begin position="426"/>
        <end position="546"/>
    </location>
</feature>
<dbReference type="GO" id="GO:0005768">
    <property type="term" value="C:endosome"/>
    <property type="evidence" value="ECO:0007669"/>
    <property type="project" value="UniProtKB-ARBA"/>
</dbReference>
<dbReference type="EMBL" id="JAGGNH010000001">
    <property type="protein sequence ID" value="KAJ0985770.1"/>
    <property type="molecule type" value="Genomic_DNA"/>
</dbReference>
<sequence length="914" mass="100149">MEFSAENASLDRSLNLDDQCSWDGDASPTSYSSCEGSDLDRYCSANSALGTASICSSVGRRADSLLDRSISHSERCSRSLSDSKSPGEGSAPCQCFSDGTGSALNSDDEEDGEIGGKVGDHHNDGEKAITDGFLEDEDGSLSGWGTDDEDGNHQRGNEGLFFQPSRESNSQAGNPLLMTSFVAFGANDWDEFVQEETGGEDLSSLSLYHSEHTNQQPGRLDMEGSNSVPVMDHASDLPPDGLKQGDLRDIPVISYSSTPQVLNQCIESVSSCELDVDGDSGLRVFGNNTLDQLHSVSSMTFHGAEVGSHDSSMASGFLLMEKNGHESCLKKIDEEKSVEECHLVDEVKKLSVNDTYEEMVLEMEEILLDSGKSWGPWVGLPSEINTTKQSHHFRDGSSTASTSGTDEAFLPIRNSSKIDWVEVVGAKQKQGDVSLGERLVGVKEYTSYRLRVWSGNDQWEIERRYRDFFAFYKQLKILFSDSGLPFPSPWSNVGRESLKFFGNASPSVVSERSTLIQDCLRSILHSRLPIGAPRILAVFLSPNGAVSNSVLPNTLMTGFLQNAGDDNAEVSHCTETSPEVASPMGKTIALILQLRPNKSIRQLLEAQNYACAACHTHLNVRNTLFQELVQKLKWNKPRCCEYTGQLFCSSCHTNDTAVLPAKVLHLWDFSLYPVSQLAKAYLESIYDQPMLCVSAVNPLLFSKVPALLHVMSVRKRIAAMFPYLRCPFRTSIQRGLGFRKHLLESNDFFALRDLVDLSKGAFAALPVIVETISSKIFEHITQQCLVCCDAGVPCAARQSCDDPTSFIFPFQQDDEAVTCLSCGSLFHKACFSKLKGCSCGKSSRTDSREDSTEQMTINGNGKEFDGLLDRFVRPSDALSGMFSNLFSKARPDKMLQSKSSSPVILMGSLPSTSL</sequence>
<evidence type="ECO:0000313" key="8">
    <source>
        <dbReference type="Proteomes" id="UP001085076"/>
    </source>
</evidence>
<gene>
    <name evidence="7" type="ORF">J5N97_004126</name>
</gene>
<evidence type="ECO:0000256" key="3">
    <source>
        <dbReference type="ARBA" id="ARBA00022771"/>
    </source>
</evidence>
<evidence type="ECO:0000259" key="6">
    <source>
        <dbReference type="PROSITE" id="PS50195"/>
    </source>
</evidence>
<evidence type="ECO:0000313" key="7">
    <source>
        <dbReference type="EMBL" id="KAJ0985770.1"/>
    </source>
</evidence>
<reference evidence="7" key="2">
    <citation type="journal article" date="2022" name="Hortic Res">
        <title>The genome of Dioscorea zingiberensis sheds light on the biosynthesis, origin and evolution of the medicinally important diosgenin saponins.</title>
        <authorList>
            <person name="Li Y."/>
            <person name="Tan C."/>
            <person name="Li Z."/>
            <person name="Guo J."/>
            <person name="Li S."/>
            <person name="Chen X."/>
            <person name="Wang C."/>
            <person name="Dai X."/>
            <person name="Yang H."/>
            <person name="Song W."/>
            <person name="Hou L."/>
            <person name="Xu J."/>
            <person name="Tong Z."/>
            <person name="Xu A."/>
            <person name="Yuan X."/>
            <person name="Wang W."/>
            <person name="Yang Q."/>
            <person name="Chen L."/>
            <person name="Sun Z."/>
            <person name="Wang K."/>
            <person name="Pan B."/>
            <person name="Chen J."/>
            <person name="Bao Y."/>
            <person name="Liu F."/>
            <person name="Qi X."/>
            <person name="Gang D.R."/>
            <person name="Wen J."/>
            <person name="Li J."/>
        </authorList>
    </citation>
    <scope>NUCLEOTIDE SEQUENCE</scope>
    <source>
        <strain evidence="7">Dzin_1.0</strain>
    </source>
</reference>
<dbReference type="SMART" id="SM01175">
    <property type="entry name" value="DUF4206"/>
    <property type="match status" value="1"/>
</dbReference>
<evidence type="ECO:0000256" key="2">
    <source>
        <dbReference type="ARBA" id="ARBA00022737"/>
    </source>
</evidence>
<dbReference type="PANTHER" id="PTHR12326">
    <property type="entry name" value="PLECKSTRIN HOMOLOGY DOMAIN CONTAINING PROTEIN"/>
    <property type="match status" value="1"/>
</dbReference>
<dbReference type="Proteomes" id="UP001085076">
    <property type="component" value="Miscellaneous, Linkage group lg01"/>
</dbReference>
<name>A0A9D5HQP4_9LILI</name>
<comment type="caution">
    <text evidence="7">The sequence shown here is derived from an EMBL/GenBank/DDBJ whole genome shotgun (WGS) entry which is preliminary data.</text>
</comment>
<dbReference type="OrthoDB" id="1918044at2759"/>
<accession>A0A9D5HQP4</accession>
<dbReference type="PROSITE" id="PS50195">
    <property type="entry name" value="PX"/>
    <property type="match status" value="1"/>
</dbReference>
<protein>
    <recommendedName>
        <fullName evidence="6">PX domain-containing protein</fullName>
    </recommendedName>
</protein>
<proteinExistence type="predicted"/>
<dbReference type="SUPFAM" id="SSF64268">
    <property type="entry name" value="PX domain"/>
    <property type="match status" value="1"/>
</dbReference>
<dbReference type="Pfam" id="PF00787">
    <property type="entry name" value="PX"/>
    <property type="match status" value="1"/>
</dbReference>
<dbReference type="CDD" id="cd06093">
    <property type="entry name" value="PX_domain"/>
    <property type="match status" value="1"/>
</dbReference>
<dbReference type="PANTHER" id="PTHR12326:SF3">
    <property type="entry name" value="DIFFERENTIALLY EXPRESSED IN FDCP 8 HOMOLOG"/>
    <property type="match status" value="1"/>
</dbReference>
<organism evidence="7 8">
    <name type="scientific">Dioscorea zingiberensis</name>
    <dbReference type="NCBI Taxonomy" id="325984"/>
    <lineage>
        <taxon>Eukaryota</taxon>
        <taxon>Viridiplantae</taxon>
        <taxon>Streptophyta</taxon>
        <taxon>Embryophyta</taxon>
        <taxon>Tracheophyta</taxon>
        <taxon>Spermatophyta</taxon>
        <taxon>Magnoliopsida</taxon>
        <taxon>Liliopsida</taxon>
        <taxon>Dioscoreales</taxon>
        <taxon>Dioscoreaceae</taxon>
        <taxon>Dioscorea</taxon>
    </lineage>
</organism>
<keyword evidence="1" id="KW-0479">Metal-binding</keyword>
<dbReference type="Gene3D" id="3.30.1520.10">
    <property type="entry name" value="Phox-like domain"/>
    <property type="match status" value="1"/>
</dbReference>
<evidence type="ECO:0000256" key="1">
    <source>
        <dbReference type="ARBA" id="ARBA00022723"/>
    </source>
</evidence>
<keyword evidence="3" id="KW-0863">Zinc-finger</keyword>
<dbReference type="SMART" id="SM00312">
    <property type="entry name" value="PX"/>
    <property type="match status" value="1"/>
</dbReference>
<dbReference type="GO" id="GO:0008270">
    <property type="term" value="F:zinc ion binding"/>
    <property type="evidence" value="ECO:0007669"/>
    <property type="project" value="UniProtKB-KW"/>
</dbReference>
<feature type="region of interest" description="Disordered" evidence="5">
    <location>
        <begin position="76"/>
        <end position="173"/>
    </location>
</feature>
<dbReference type="InterPro" id="IPR051366">
    <property type="entry name" value="DEF8"/>
</dbReference>
<reference evidence="7" key="1">
    <citation type="submission" date="2021-03" db="EMBL/GenBank/DDBJ databases">
        <authorList>
            <person name="Li Z."/>
            <person name="Yang C."/>
        </authorList>
    </citation>
    <scope>NUCLEOTIDE SEQUENCE</scope>
    <source>
        <strain evidence="7">Dzin_1.0</strain>
        <tissue evidence="7">Leaf</tissue>
    </source>
</reference>